<keyword evidence="18" id="KW-0812">Transmembrane</keyword>
<keyword evidence="12" id="KW-0573">Peptidoglycan synthesis</keyword>
<keyword evidence="22" id="KW-1185">Reference proteome</keyword>
<comment type="subcellular location">
    <subcellularLocation>
        <location evidence="1">Cell membrane</location>
    </subcellularLocation>
</comment>
<evidence type="ECO:0000256" key="1">
    <source>
        <dbReference type="ARBA" id="ARBA00004236"/>
    </source>
</evidence>
<proteinExistence type="inferred from homology"/>
<comment type="similarity">
    <text evidence="4">In the N-terminal section; belongs to the glycosyltransferase 51 family.</text>
</comment>
<dbReference type="Gene3D" id="1.10.3810.10">
    <property type="entry name" value="Biosynthetic peptidoglycan transglycosylase-like"/>
    <property type="match status" value="1"/>
</dbReference>
<evidence type="ECO:0000256" key="18">
    <source>
        <dbReference type="SAM" id="Phobius"/>
    </source>
</evidence>
<dbReference type="InterPro" id="IPR001460">
    <property type="entry name" value="PCN-bd_Tpept"/>
</dbReference>
<dbReference type="Gene3D" id="3.40.710.10">
    <property type="entry name" value="DD-peptidase/beta-lactamase superfamily"/>
    <property type="match status" value="2"/>
</dbReference>
<evidence type="ECO:0000256" key="13">
    <source>
        <dbReference type="ARBA" id="ARBA00023136"/>
    </source>
</evidence>
<evidence type="ECO:0000256" key="6">
    <source>
        <dbReference type="ARBA" id="ARBA00022645"/>
    </source>
</evidence>
<dbReference type="PANTHER" id="PTHR32282:SF11">
    <property type="entry name" value="PENICILLIN-BINDING PROTEIN 1B"/>
    <property type="match status" value="1"/>
</dbReference>
<evidence type="ECO:0000256" key="17">
    <source>
        <dbReference type="ARBA" id="ARBA00049902"/>
    </source>
</evidence>
<dbReference type="NCBIfam" id="TIGR02074">
    <property type="entry name" value="PBP_1a_fam"/>
    <property type="match status" value="1"/>
</dbReference>
<evidence type="ECO:0000313" key="21">
    <source>
        <dbReference type="EMBL" id="GGZ49986.1"/>
    </source>
</evidence>
<dbReference type="Proteomes" id="UP000615593">
    <property type="component" value="Unassembled WGS sequence"/>
</dbReference>
<evidence type="ECO:0000256" key="8">
    <source>
        <dbReference type="ARBA" id="ARBA00022676"/>
    </source>
</evidence>
<keyword evidence="5" id="KW-1003">Cell membrane</keyword>
<evidence type="ECO:0000256" key="4">
    <source>
        <dbReference type="ARBA" id="ARBA00007739"/>
    </source>
</evidence>
<sequence>MLKKFFKNKWVKRISYLFLFFIIVVAGFYASIYVGFWGEVPTKKELSDLKQSQATQILDKDEQLIGKFYVFDRQSVTYNDLPKPLIDALVATEDVRFYEHDGVDNQSLLRVFFKTILLSDESSGGGSTITLQLAKNSFGRKDYGSLGIVVNKIRESIVAQRMEDIYSKKDILTMYFNTVPFSDNTYGIESASLKFFNKHTKELSLPEAATLVGSLKANHSYNPRLFPERSQLRRDVVLQQMVKYGYLSEKEGSDAMQSKIELDYQYYAPNQGVAPYFRENIKKKVEKLLKDKDYLKPDGSNYNIYRDGLKIYTTLDLTMQKYAEEAMQKHMAKLQQTYEDAYGNRAPWLTNKKILESNLKKLKRYQQLQAQDLSEAQIKDSLTVKKEVELFEWNENKVVQASTIDSLQHYLKFLNSGMVALDPENGAVRAYIGGIDYRYFKYDHVSQSKRQVGSTFKPFVYTAAIENGMEPCTYFPVKEVTYTDMDDWTPKNAGGLNDPDLNYSLEKALSNSVNTIAVKVMNEVGIEKVIDLAHKMGIESEIEEVPSIALGTENLGLLELAKAYTSFVNESKPTTPLFITKIEDKNGNLIFENEPEEEEPEQVYSDYTRQVMLEFMKATINEGTATRIRNIYGLSNDIAGKTGTTQDNKDGWFVGITPKLVTVTWVGNDDQRIGFSSTGIGQGANSALPIFGEFMQELNRDEDFNSITQAKFETPDDEVLNDLDCELSKEDGFFKKLFGGEKDKKEFKKEKKKKGGIFSFLKGKKEEDDE</sequence>
<dbReference type="SUPFAM" id="SSF56601">
    <property type="entry name" value="beta-lactamase/transpeptidase-like"/>
    <property type="match status" value="1"/>
</dbReference>
<evidence type="ECO:0000259" key="19">
    <source>
        <dbReference type="Pfam" id="PF00905"/>
    </source>
</evidence>
<dbReference type="PANTHER" id="PTHR32282">
    <property type="entry name" value="BINDING PROTEIN TRANSPEPTIDASE, PUTATIVE-RELATED"/>
    <property type="match status" value="1"/>
</dbReference>
<feature type="transmembrane region" description="Helical" evidence="18">
    <location>
        <begin position="16"/>
        <end position="37"/>
    </location>
</feature>
<evidence type="ECO:0000256" key="11">
    <source>
        <dbReference type="ARBA" id="ARBA00022960"/>
    </source>
</evidence>
<gene>
    <name evidence="21" type="primary">mrcA</name>
    <name evidence="21" type="ORF">GCM10008088_09330</name>
</gene>
<evidence type="ECO:0000256" key="10">
    <source>
        <dbReference type="ARBA" id="ARBA00022801"/>
    </source>
</evidence>
<organism evidence="21 22">
    <name type="scientific">Mesonia mobilis</name>
    <dbReference type="NCBI Taxonomy" id="369791"/>
    <lineage>
        <taxon>Bacteria</taxon>
        <taxon>Pseudomonadati</taxon>
        <taxon>Bacteroidota</taxon>
        <taxon>Flavobacteriia</taxon>
        <taxon>Flavobacteriales</taxon>
        <taxon>Flavobacteriaceae</taxon>
        <taxon>Mesonia</taxon>
    </lineage>
</organism>
<keyword evidence="10" id="KW-0378">Hydrolase</keyword>
<dbReference type="SUPFAM" id="SSF53955">
    <property type="entry name" value="Lysozyme-like"/>
    <property type="match status" value="1"/>
</dbReference>
<keyword evidence="7" id="KW-0645">Protease</keyword>
<dbReference type="InterPro" id="IPR050396">
    <property type="entry name" value="Glycosyltr_51/Transpeptidase"/>
</dbReference>
<reference evidence="22" key="1">
    <citation type="journal article" date="2019" name="Int. J. Syst. Evol. Microbiol.">
        <title>The Global Catalogue of Microorganisms (GCM) 10K type strain sequencing project: providing services to taxonomists for standard genome sequencing and annotation.</title>
        <authorList>
            <consortium name="The Broad Institute Genomics Platform"/>
            <consortium name="The Broad Institute Genome Sequencing Center for Infectious Disease"/>
            <person name="Wu L."/>
            <person name="Ma J."/>
        </authorList>
    </citation>
    <scope>NUCLEOTIDE SEQUENCE [LARGE SCALE GENOMIC DNA]</scope>
    <source>
        <strain evidence="22">KCTC 12708</strain>
    </source>
</reference>
<dbReference type="InterPro" id="IPR023346">
    <property type="entry name" value="Lysozyme-like_dom_sf"/>
</dbReference>
<keyword evidence="9" id="KW-0808">Transferase</keyword>
<keyword evidence="15" id="KW-0961">Cell wall biogenesis/degradation</keyword>
<evidence type="ECO:0000256" key="9">
    <source>
        <dbReference type="ARBA" id="ARBA00022679"/>
    </source>
</evidence>
<feature type="domain" description="Penicillin-binding protein transpeptidase" evidence="19">
    <location>
        <begin position="418"/>
        <end position="659"/>
    </location>
</feature>
<evidence type="ECO:0000313" key="22">
    <source>
        <dbReference type="Proteomes" id="UP000615593"/>
    </source>
</evidence>
<protein>
    <submittedName>
        <fullName evidence="21">Penicillin-binding protein 1A</fullName>
    </submittedName>
</protein>
<feature type="domain" description="Glycosyl transferase family 51" evidence="20">
    <location>
        <begin position="63"/>
        <end position="241"/>
    </location>
</feature>
<dbReference type="InterPro" id="IPR001264">
    <property type="entry name" value="Glyco_trans_51"/>
</dbReference>
<keyword evidence="18" id="KW-1133">Transmembrane helix</keyword>
<evidence type="ECO:0000256" key="2">
    <source>
        <dbReference type="ARBA" id="ARBA00004752"/>
    </source>
</evidence>
<evidence type="ECO:0000259" key="20">
    <source>
        <dbReference type="Pfam" id="PF00912"/>
    </source>
</evidence>
<keyword evidence="6" id="KW-0121">Carboxypeptidase</keyword>
<evidence type="ECO:0000256" key="12">
    <source>
        <dbReference type="ARBA" id="ARBA00022984"/>
    </source>
</evidence>
<dbReference type="InterPro" id="IPR036950">
    <property type="entry name" value="PBP_transglycosylase"/>
</dbReference>
<keyword evidence="11" id="KW-0133">Cell shape</keyword>
<evidence type="ECO:0000256" key="16">
    <source>
        <dbReference type="ARBA" id="ARBA00034000"/>
    </source>
</evidence>
<dbReference type="Pfam" id="PF00905">
    <property type="entry name" value="Transpeptidase"/>
    <property type="match status" value="1"/>
</dbReference>
<evidence type="ECO:0000256" key="14">
    <source>
        <dbReference type="ARBA" id="ARBA00023268"/>
    </source>
</evidence>
<dbReference type="RefSeq" id="WP_027883885.1">
    <property type="nucleotide sequence ID" value="NZ_BMWY01000002.1"/>
</dbReference>
<keyword evidence="13 18" id="KW-0472">Membrane</keyword>
<comment type="similarity">
    <text evidence="3">In the C-terminal section; belongs to the transpeptidase family.</text>
</comment>
<name>A0ABQ3BP63_9FLAO</name>
<dbReference type="InterPro" id="IPR012338">
    <property type="entry name" value="Beta-lactam/transpept-like"/>
</dbReference>
<dbReference type="EMBL" id="BMWY01000002">
    <property type="protein sequence ID" value="GGZ49986.1"/>
    <property type="molecule type" value="Genomic_DNA"/>
</dbReference>
<evidence type="ECO:0000256" key="15">
    <source>
        <dbReference type="ARBA" id="ARBA00023316"/>
    </source>
</evidence>
<evidence type="ECO:0000256" key="7">
    <source>
        <dbReference type="ARBA" id="ARBA00022670"/>
    </source>
</evidence>
<evidence type="ECO:0000256" key="3">
    <source>
        <dbReference type="ARBA" id="ARBA00007090"/>
    </source>
</evidence>
<evidence type="ECO:0000256" key="5">
    <source>
        <dbReference type="ARBA" id="ARBA00022475"/>
    </source>
</evidence>
<comment type="catalytic activity">
    <reaction evidence="16">
        <text>Preferential cleavage: (Ac)2-L-Lys-D-Ala-|-D-Ala. Also transpeptidation of peptidyl-alanyl moieties that are N-acyl substituents of D-alanine.</text>
        <dbReference type="EC" id="3.4.16.4"/>
    </reaction>
</comment>
<keyword evidence="14" id="KW-0511">Multifunctional enzyme</keyword>
<keyword evidence="8" id="KW-0328">Glycosyltransferase</keyword>
<comment type="catalytic activity">
    <reaction evidence="17">
        <text>[GlcNAc-(1-&gt;4)-Mur2Ac(oyl-L-Ala-gamma-D-Glu-L-Lys-D-Ala-D-Ala)](n)-di-trans,octa-cis-undecaprenyl diphosphate + beta-D-GlcNAc-(1-&gt;4)-Mur2Ac(oyl-L-Ala-gamma-D-Glu-L-Lys-D-Ala-D-Ala)-di-trans,octa-cis-undecaprenyl diphosphate = [GlcNAc-(1-&gt;4)-Mur2Ac(oyl-L-Ala-gamma-D-Glu-L-Lys-D-Ala-D-Ala)](n+1)-di-trans,octa-cis-undecaprenyl diphosphate + di-trans,octa-cis-undecaprenyl diphosphate + H(+)</text>
        <dbReference type="Rhea" id="RHEA:23708"/>
        <dbReference type="Rhea" id="RHEA-COMP:9602"/>
        <dbReference type="Rhea" id="RHEA-COMP:9603"/>
        <dbReference type="ChEBI" id="CHEBI:15378"/>
        <dbReference type="ChEBI" id="CHEBI:58405"/>
        <dbReference type="ChEBI" id="CHEBI:60033"/>
        <dbReference type="ChEBI" id="CHEBI:78435"/>
        <dbReference type="EC" id="2.4.99.28"/>
    </reaction>
</comment>
<dbReference type="Pfam" id="PF00912">
    <property type="entry name" value="Transgly"/>
    <property type="match status" value="1"/>
</dbReference>
<dbReference type="GeneID" id="94368599"/>
<accession>A0ABQ3BP63</accession>
<comment type="pathway">
    <text evidence="2">Cell wall biogenesis; peptidoglycan biosynthesis.</text>
</comment>
<comment type="caution">
    <text evidence="21">The sequence shown here is derived from an EMBL/GenBank/DDBJ whole genome shotgun (WGS) entry which is preliminary data.</text>
</comment>